<sequence>MYHPRTGSSSWKTSPQSGMDVSTNTSAQSIDHLQPCPAIHPSEAGKASGATRRGSTQTILELFSKEKMKIPSTTEPQLQSAKYAICRPTLNTKMI</sequence>
<dbReference type="HOGENOM" id="CLU_2374904_0_0_1"/>
<name>E9I3R0_DAPPU</name>
<accession>E9I3R0</accession>
<evidence type="ECO:0000256" key="1">
    <source>
        <dbReference type="SAM" id="MobiDB-lite"/>
    </source>
</evidence>
<evidence type="ECO:0000313" key="3">
    <source>
        <dbReference type="Proteomes" id="UP000000305"/>
    </source>
</evidence>
<organism evidence="2 3">
    <name type="scientific">Daphnia pulex</name>
    <name type="common">Water flea</name>
    <dbReference type="NCBI Taxonomy" id="6669"/>
    <lineage>
        <taxon>Eukaryota</taxon>
        <taxon>Metazoa</taxon>
        <taxon>Ecdysozoa</taxon>
        <taxon>Arthropoda</taxon>
        <taxon>Crustacea</taxon>
        <taxon>Branchiopoda</taxon>
        <taxon>Diplostraca</taxon>
        <taxon>Cladocera</taxon>
        <taxon>Anomopoda</taxon>
        <taxon>Daphniidae</taxon>
        <taxon>Daphnia</taxon>
    </lineage>
</organism>
<reference evidence="2 3" key="1">
    <citation type="journal article" date="2011" name="Science">
        <title>The ecoresponsive genome of Daphnia pulex.</title>
        <authorList>
            <person name="Colbourne J.K."/>
            <person name="Pfrender M.E."/>
            <person name="Gilbert D."/>
            <person name="Thomas W.K."/>
            <person name="Tucker A."/>
            <person name="Oakley T.H."/>
            <person name="Tokishita S."/>
            <person name="Aerts A."/>
            <person name="Arnold G.J."/>
            <person name="Basu M.K."/>
            <person name="Bauer D.J."/>
            <person name="Caceres C.E."/>
            <person name="Carmel L."/>
            <person name="Casola C."/>
            <person name="Choi J.H."/>
            <person name="Detter J.C."/>
            <person name="Dong Q."/>
            <person name="Dusheyko S."/>
            <person name="Eads B.D."/>
            <person name="Frohlich T."/>
            <person name="Geiler-Samerotte K.A."/>
            <person name="Gerlach D."/>
            <person name="Hatcher P."/>
            <person name="Jogdeo S."/>
            <person name="Krijgsveld J."/>
            <person name="Kriventseva E.V."/>
            <person name="Kultz D."/>
            <person name="Laforsch C."/>
            <person name="Lindquist E."/>
            <person name="Lopez J."/>
            <person name="Manak J.R."/>
            <person name="Muller J."/>
            <person name="Pangilinan J."/>
            <person name="Patwardhan R.P."/>
            <person name="Pitluck S."/>
            <person name="Pritham E.J."/>
            <person name="Rechtsteiner A."/>
            <person name="Rho M."/>
            <person name="Rogozin I.B."/>
            <person name="Sakarya O."/>
            <person name="Salamov A."/>
            <person name="Schaack S."/>
            <person name="Shapiro H."/>
            <person name="Shiga Y."/>
            <person name="Skalitzky C."/>
            <person name="Smith Z."/>
            <person name="Souvorov A."/>
            <person name="Sung W."/>
            <person name="Tang Z."/>
            <person name="Tsuchiya D."/>
            <person name="Tu H."/>
            <person name="Vos H."/>
            <person name="Wang M."/>
            <person name="Wolf Y.I."/>
            <person name="Yamagata H."/>
            <person name="Yamada T."/>
            <person name="Ye Y."/>
            <person name="Shaw J.R."/>
            <person name="Andrews J."/>
            <person name="Crease T.J."/>
            <person name="Tang H."/>
            <person name="Lucas S.M."/>
            <person name="Robertson H.M."/>
            <person name="Bork P."/>
            <person name="Koonin E.V."/>
            <person name="Zdobnov E.M."/>
            <person name="Grigoriev I.V."/>
            <person name="Lynch M."/>
            <person name="Boore J.L."/>
        </authorList>
    </citation>
    <scope>NUCLEOTIDE SEQUENCE [LARGE SCALE GENOMIC DNA]</scope>
</reference>
<protein>
    <submittedName>
        <fullName evidence="2">Uncharacterized protein</fullName>
    </submittedName>
</protein>
<feature type="compositionally biased region" description="Polar residues" evidence="1">
    <location>
        <begin position="1"/>
        <end position="31"/>
    </location>
</feature>
<dbReference type="KEGG" id="dpx:DAPPUDRAFT_273840"/>
<gene>
    <name evidence="2" type="ORF">DAPPUDRAFT_273840</name>
</gene>
<feature type="region of interest" description="Disordered" evidence="1">
    <location>
        <begin position="1"/>
        <end position="55"/>
    </location>
</feature>
<dbReference type="InParanoid" id="E9I3R0"/>
<dbReference type="EMBL" id="GL734693">
    <property type="protein sequence ID" value="EFX61370.1"/>
    <property type="molecule type" value="Genomic_DNA"/>
</dbReference>
<dbReference type="PhylomeDB" id="E9I3R0"/>
<proteinExistence type="predicted"/>
<evidence type="ECO:0000313" key="2">
    <source>
        <dbReference type="EMBL" id="EFX61370.1"/>
    </source>
</evidence>
<dbReference type="Proteomes" id="UP000000305">
    <property type="component" value="Unassembled WGS sequence"/>
</dbReference>
<dbReference type="AlphaFoldDB" id="E9I3R0"/>
<keyword evidence="3" id="KW-1185">Reference proteome</keyword>